<dbReference type="InterPro" id="IPR045093">
    <property type="entry name" value="Cullin"/>
</dbReference>
<dbReference type="AlphaFoldDB" id="A0A8J4Q888"/>
<name>A0A8J4Q888_9ROSI</name>
<comment type="similarity">
    <text evidence="1">Belongs to the cullin family.</text>
</comment>
<accession>A0A8J4Q888</accession>
<dbReference type="Gene3D" id="1.20.1310.10">
    <property type="entry name" value="Cullin Repeats"/>
    <property type="match status" value="1"/>
</dbReference>
<proteinExistence type="inferred from homology"/>
<dbReference type="EMBL" id="JRKL02012575">
    <property type="protein sequence ID" value="KAF3944601.1"/>
    <property type="molecule type" value="Genomic_DNA"/>
</dbReference>
<feature type="domain" description="Cullin N-terminal" evidence="2">
    <location>
        <begin position="1"/>
        <end position="72"/>
    </location>
</feature>
<protein>
    <recommendedName>
        <fullName evidence="2">Cullin N-terminal domain-containing protein</fullName>
    </recommendedName>
</protein>
<gene>
    <name evidence="3" type="ORF">CMV_028946</name>
</gene>
<dbReference type="SUPFAM" id="SSF74788">
    <property type="entry name" value="Cullin repeat-like"/>
    <property type="match status" value="1"/>
</dbReference>
<evidence type="ECO:0000256" key="1">
    <source>
        <dbReference type="ARBA" id="ARBA00006019"/>
    </source>
</evidence>
<keyword evidence="4" id="KW-1185">Reference proteome</keyword>
<evidence type="ECO:0000259" key="2">
    <source>
        <dbReference type="Pfam" id="PF00888"/>
    </source>
</evidence>
<dbReference type="InterPro" id="IPR001373">
    <property type="entry name" value="Cullin_N"/>
</dbReference>
<dbReference type="OrthoDB" id="1929542at2759"/>
<evidence type="ECO:0000313" key="4">
    <source>
        <dbReference type="Proteomes" id="UP000737018"/>
    </source>
</evidence>
<dbReference type="InterPro" id="IPR016159">
    <property type="entry name" value="Cullin_repeat-like_dom_sf"/>
</dbReference>
<dbReference type="Pfam" id="PF00888">
    <property type="entry name" value="Cullin"/>
    <property type="match status" value="1"/>
</dbReference>
<dbReference type="PANTHER" id="PTHR11932">
    <property type="entry name" value="CULLIN"/>
    <property type="match status" value="1"/>
</dbReference>
<sequence>MLEEAASYYSQLALELLCCISYADFIRKVVWLLIQEQERAGQYLKQASLEKLLEIVKWKLMGETTQVLIQKQKSESRDTATYQLDFTLILSILDIVSAGTSYVL</sequence>
<evidence type="ECO:0000313" key="3">
    <source>
        <dbReference type="EMBL" id="KAF3944601.1"/>
    </source>
</evidence>
<reference evidence="3" key="1">
    <citation type="submission" date="2020-03" db="EMBL/GenBank/DDBJ databases">
        <title>Castanea mollissima Vanexum genome sequencing.</title>
        <authorList>
            <person name="Staton M."/>
        </authorList>
    </citation>
    <scope>NUCLEOTIDE SEQUENCE</scope>
    <source>
        <tissue evidence="3">Leaf</tissue>
    </source>
</reference>
<dbReference type="Proteomes" id="UP000737018">
    <property type="component" value="Unassembled WGS sequence"/>
</dbReference>
<comment type="caution">
    <text evidence="3">The sequence shown here is derived from an EMBL/GenBank/DDBJ whole genome shotgun (WGS) entry which is preliminary data.</text>
</comment>
<organism evidence="3 4">
    <name type="scientific">Castanea mollissima</name>
    <name type="common">Chinese chestnut</name>
    <dbReference type="NCBI Taxonomy" id="60419"/>
    <lineage>
        <taxon>Eukaryota</taxon>
        <taxon>Viridiplantae</taxon>
        <taxon>Streptophyta</taxon>
        <taxon>Embryophyta</taxon>
        <taxon>Tracheophyta</taxon>
        <taxon>Spermatophyta</taxon>
        <taxon>Magnoliopsida</taxon>
        <taxon>eudicotyledons</taxon>
        <taxon>Gunneridae</taxon>
        <taxon>Pentapetalae</taxon>
        <taxon>rosids</taxon>
        <taxon>fabids</taxon>
        <taxon>Fagales</taxon>
        <taxon>Fagaceae</taxon>
        <taxon>Castanea</taxon>
    </lineage>
</organism>